<dbReference type="GO" id="GO:0034993">
    <property type="term" value="C:meiotic nuclear membrane microtubule tethering complex"/>
    <property type="evidence" value="ECO:0007669"/>
    <property type="project" value="TreeGrafter"/>
</dbReference>
<protein>
    <recommendedName>
        <fullName evidence="7">SUN domain-containing protein</fullName>
    </recommendedName>
</protein>
<feature type="coiled-coil region" evidence="5">
    <location>
        <begin position="70"/>
        <end position="97"/>
    </location>
</feature>
<dbReference type="Proteomes" id="UP001153712">
    <property type="component" value="Chromosome 7"/>
</dbReference>
<reference evidence="8" key="1">
    <citation type="submission" date="2022-01" db="EMBL/GenBank/DDBJ databases">
        <authorList>
            <person name="King R."/>
        </authorList>
    </citation>
    <scope>NUCLEOTIDE SEQUENCE</scope>
</reference>
<keyword evidence="2 6" id="KW-0812">Transmembrane</keyword>
<evidence type="ECO:0000256" key="3">
    <source>
        <dbReference type="ARBA" id="ARBA00022989"/>
    </source>
</evidence>
<evidence type="ECO:0000313" key="9">
    <source>
        <dbReference type="Proteomes" id="UP001153712"/>
    </source>
</evidence>
<feature type="domain" description="SUN" evidence="7">
    <location>
        <begin position="139"/>
        <end position="294"/>
    </location>
</feature>
<evidence type="ECO:0000313" key="8">
    <source>
        <dbReference type="EMBL" id="CAG9863894.1"/>
    </source>
</evidence>
<keyword evidence="3 6" id="KW-1133">Transmembrane helix</keyword>
<evidence type="ECO:0000256" key="6">
    <source>
        <dbReference type="SAM" id="Phobius"/>
    </source>
</evidence>
<organism evidence="8 9">
    <name type="scientific">Phyllotreta striolata</name>
    <name type="common">Striped flea beetle</name>
    <name type="synonym">Crioceris striolata</name>
    <dbReference type="NCBI Taxonomy" id="444603"/>
    <lineage>
        <taxon>Eukaryota</taxon>
        <taxon>Metazoa</taxon>
        <taxon>Ecdysozoa</taxon>
        <taxon>Arthropoda</taxon>
        <taxon>Hexapoda</taxon>
        <taxon>Insecta</taxon>
        <taxon>Pterygota</taxon>
        <taxon>Neoptera</taxon>
        <taxon>Endopterygota</taxon>
        <taxon>Coleoptera</taxon>
        <taxon>Polyphaga</taxon>
        <taxon>Cucujiformia</taxon>
        <taxon>Chrysomeloidea</taxon>
        <taxon>Chrysomelidae</taxon>
        <taxon>Galerucinae</taxon>
        <taxon>Alticini</taxon>
        <taxon>Phyllotreta</taxon>
    </lineage>
</organism>
<dbReference type="InterPro" id="IPR045119">
    <property type="entry name" value="SUN1-5"/>
</dbReference>
<dbReference type="OrthoDB" id="342281at2759"/>
<keyword evidence="4 6" id="KW-0472">Membrane</keyword>
<evidence type="ECO:0000256" key="2">
    <source>
        <dbReference type="ARBA" id="ARBA00022692"/>
    </source>
</evidence>
<proteinExistence type="predicted"/>
<evidence type="ECO:0000256" key="5">
    <source>
        <dbReference type="SAM" id="Coils"/>
    </source>
</evidence>
<dbReference type="PANTHER" id="PTHR12911:SF8">
    <property type="entry name" value="KLAROID PROTEIN-RELATED"/>
    <property type="match status" value="1"/>
</dbReference>
<feature type="transmembrane region" description="Helical" evidence="6">
    <location>
        <begin position="30"/>
        <end position="50"/>
    </location>
</feature>
<dbReference type="EMBL" id="OU900100">
    <property type="protein sequence ID" value="CAG9863894.1"/>
    <property type="molecule type" value="Genomic_DNA"/>
</dbReference>
<dbReference type="InterPro" id="IPR012919">
    <property type="entry name" value="SUN_dom"/>
</dbReference>
<dbReference type="Gene3D" id="2.60.120.260">
    <property type="entry name" value="Galactose-binding domain-like"/>
    <property type="match status" value="1"/>
</dbReference>
<dbReference type="PROSITE" id="PS51469">
    <property type="entry name" value="SUN"/>
    <property type="match status" value="1"/>
</dbReference>
<accession>A0A9N9TXM9</accession>
<evidence type="ECO:0000256" key="4">
    <source>
        <dbReference type="ARBA" id="ARBA00023136"/>
    </source>
</evidence>
<keyword evidence="9" id="KW-1185">Reference proteome</keyword>
<name>A0A9N9TXM9_PHYSR</name>
<dbReference type="Pfam" id="PF07738">
    <property type="entry name" value="Sad1_UNC"/>
    <property type="match status" value="1"/>
</dbReference>
<evidence type="ECO:0000259" key="7">
    <source>
        <dbReference type="PROSITE" id="PS51469"/>
    </source>
</evidence>
<evidence type="ECO:0000256" key="1">
    <source>
        <dbReference type="ARBA" id="ARBA00004370"/>
    </source>
</evidence>
<dbReference type="AlphaFoldDB" id="A0A9N9TXM9"/>
<gene>
    <name evidence="8" type="ORF">PHYEVI_LOCUS10170</name>
</gene>
<dbReference type="PANTHER" id="PTHR12911">
    <property type="entry name" value="SAD1/UNC-84-LIKE PROTEIN-RELATED"/>
    <property type="match status" value="1"/>
</dbReference>
<keyword evidence="5" id="KW-0175">Coiled coil</keyword>
<comment type="subcellular location">
    <subcellularLocation>
        <location evidence="1">Membrane</location>
    </subcellularLocation>
</comment>
<dbReference type="GO" id="GO:0043495">
    <property type="term" value="F:protein-membrane adaptor activity"/>
    <property type="evidence" value="ECO:0007669"/>
    <property type="project" value="TreeGrafter"/>
</dbReference>
<sequence length="294" mass="33800">MNLDPRDFVPDCASIRYGSTKNEKSSTTKYVYFTTLCISAVICIWGIYYWSTIRNMPKFEYTDIKIIEPVRDYYAEIEQLKQKIDSHDEMLRKYHEELYKEIYNSLESAFHKQLHEITNSHESDSDKIGLFDYAAQNAGGSVHSTPDTIPYPTNKSVTLFGLFSINIVSNPENLLQPDNFPGNCFAFVGRTGTVRVKLGKRIVVRAVGIDHIRFYGDRSSAPKDFGVYGMSNDDGEESGKLLGKFSYDINGRSVQTFRINNDLSFEYVELRVLSNHGKREFTCVYRFRVHDAFL</sequence>